<dbReference type="InterPro" id="IPR008978">
    <property type="entry name" value="HSP20-like_chaperone"/>
</dbReference>
<keyword evidence="3" id="KW-1185">Reference proteome</keyword>
<dbReference type="AlphaFoldDB" id="A0A9W8DVT2"/>
<gene>
    <name evidence="2" type="ORF">H4219_001138</name>
</gene>
<dbReference type="SUPFAM" id="SSF49764">
    <property type="entry name" value="HSP20-like chaperones"/>
    <property type="match status" value="1"/>
</dbReference>
<dbReference type="Pfam" id="PF00011">
    <property type="entry name" value="HSP20"/>
    <property type="match status" value="1"/>
</dbReference>
<evidence type="ECO:0000313" key="2">
    <source>
        <dbReference type="EMBL" id="KAJ1920739.1"/>
    </source>
</evidence>
<organism evidence="2 3">
    <name type="scientific">Mycoemilia scoparia</name>
    <dbReference type="NCBI Taxonomy" id="417184"/>
    <lineage>
        <taxon>Eukaryota</taxon>
        <taxon>Fungi</taxon>
        <taxon>Fungi incertae sedis</taxon>
        <taxon>Zoopagomycota</taxon>
        <taxon>Kickxellomycotina</taxon>
        <taxon>Kickxellomycetes</taxon>
        <taxon>Kickxellales</taxon>
        <taxon>Kickxellaceae</taxon>
        <taxon>Mycoemilia</taxon>
    </lineage>
</organism>
<evidence type="ECO:0000259" key="1">
    <source>
        <dbReference type="Pfam" id="PF00011"/>
    </source>
</evidence>
<dbReference type="Proteomes" id="UP001150538">
    <property type="component" value="Unassembled WGS sequence"/>
</dbReference>
<proteinExistence type="predicted"/>
<dbReference type="Gene3D" id="2.60.40.790">
    <property type="match status" value="1"/>
</dbReference>
<evidence type="ECO:0000313" key="3">
    <source>
        <dbReference type="Proteomes" id="UP001150538"/>
    </source>
</evidence>
<dbReference type="EMBL" id="JANBPU010000010">
    <property type="protein sequence ID" value="KAJ1920739.1"/>
    <property type="molecule type" value="Genomic_DNA"/>
</dbReference>
<name>A0A9W8DVT2_9FUNG</name>
<comment type="caution">
    <text evidence="2">The sequence shown here is derived from an EMBL/GenBank/DDBJ whole genome shotgun (WGS) entry which is preliminary data.</text>
</comment>
<protein>
    <recommendedName>
        <fullName evidence="1">SHSP domain-containing protein</fullName>
    </recommendedName>
</protein>
<sequence length="196" mass="22420">MSFWNLPSHPNDFFSRTRNPDSFFPPGFNWATPNFPNFPTNDTGRDKTPTHVTATGGRFPAPPEPFGLTNFDSFFGRNDFDWSWPKHQWSMDTPHTFWSSGTLGYKIHHNIDGHFRVDFTLPENTKSSEIDLAVTSRNIEVKVEKKHEDRRDENGSHFFSSSSGVYKCQVSIPSNAKFRATHSSLSGNILKVFVPY</sequence>
<dbReference type="InterPro" id="IPR002068">
    <property type="entry name" value="A-crystallin/Hsp20_dom"/>
</dbReference>
<reference evidence="2" key="1">
    <citation type="submission" date="2022-07" db="EMBL/GenBank/DDBJ databases">
        <title>Phylogenomic reconstructions and comparative analyses of Kickxellomycotina fungi.</title>
        <authorList>
            <person name="Reynolds N.K."/>
            <person name="Stajich J.E."/>
            <person name="Barry K."/>
            <person name="Grigoriev I.V."/>
            <person name="Crous P."/>
            <person name="Smith M.E."/>
        </authorList>
    </citation>
    <scope>NUCLEOTIDE SEQUENCE</scope>
    <source>
        <strain evidence="2">NBRC 100468</strain>
    </source>
</reference>
<feature type="domain" description="SHSP" evidence="1">
    <location>
        <begin position="112"/>
        <end position="195"/>
    </location>
</feature>
<accession>A0A9W8DVT2</accession>